<dbReference type="eggNOG" id="COG1473">
    <property type="taxonomic scope" value="Bacteria"/>
</dbReference>
<dbReference type="PIRSF" id="PIRSF005962">
    <property type="entry name" value="Pept_M20D_amidohydro"/>
    <property type="match status" value="1"/>
</dbReference>
<feature type="binding site" evidence="3">
    <location>
        <position position="94"/>
    </location>
    <ligand>
        <name>Mn(2+)</name>
        <dbReference type="ChEBI" id="CHEBI:29035"/>
        <label>2</label>
    </ligand>
</feature>
<feature type="domain" description="Peptidase M20 dimerisation" evidence="4">
    <location>
        <begin position="176"/>
        <end position="267"/>
    </location>
</feature>
<dbReference type="AlphaFoldDB" id="A0A0H2VHR4"/>
<evidence type="ECO:0000313" key="6">
    <source>
        <dbReference type="Proteomes" id="UP000001411"/>
    </source>
</evidence>
<dbReference type="PANTHER" id="PTHR11014">
    <property type="entry name" value="PEPTIDASE M20 FAMILY MEMBER"/>
    <property type="match status" value="1"/>
</dbReference>
<dbReference type="OrthoDB" id="9776731at2"/>
<gene>
    <name evidence="5" type="ordered locus">SE_1906</name>
</gene>
<name>A0A0H2VHR4_STAES</name>
<dbReference type="NCBIfam" id="TIGR01891">
    <property type="entry name" value="amidohydrolases"/>
    <property type="match status" value="1"/>
</dbReference>
<feature type="binding site" evidence="3">
    <location>
        <position position="345"/>
    </location>
    <ligand>
        <name>Mn(2+)</name>
        <dbReference type="ChEBI" id="CHEBI:29035"/>
        <label>2</label>
    </ligand>
</feature>
<sequence>MTNYSTYVDWRRTFHQYPELSDEEYETTEKLRKILKSYGIRILEVPLKTGLVAEIGQGEEMIAVRTDIDALPIEEQVKHEFTSKYQGAMHACGHDIHMASILATGIQLKEIEDELNGRVRLIFQPAEELGHGAFEIINTGVLKGAKAVLGFHNYPTLKVGEFAIKSGAITSAVDRFEFNVKGKGAHAAKPEQGNDPVIVVGQLINSLQTIVSRNLSAFDSAVVTIGEISCGNTWNVIADKAYIQGTVRSFDEDIRHYIENRMKNIADGLSRVFNVDIDLTYSRLPGAVVNDAHLTQEAIEVAKNVGYHVSMLDEPVTIGEDFSGYTEEYPGVFAFIGSDSKYDLHHPKYHPDERILEKVPQYFVQLVQRLLT</sequence>
<dbReference type="Pfam" id="PF07687">
    <property type="entry name" value="M20_dimer"/>
    <property type="match status" value="1"/>
</dbReference>
<dbReference type="InterPro" id="IPR036264">
    <property type="entry name" value="Bact_exopeptidase_dim_dom"/>
</dbReference>
<dbReference type="SUPFAM" id="SSF55031">
    <property type="entry name" value="Bacterial exopeptidase dimerisation domain"/>
    <property type="match status" value="1"/>
</dbReference>
<dbReference type="SUPFAM" id="SSF53187">
    <property type="entry name" value="Zn-dependent exopeptidases"/>
    <property type="match status" value="1"/>
</dbReference>
<comment type="cofactor">
    <cofactor evidence="3">
        <name>Mn(2+)</name>
        <dbReference type="ChEBI" id="CHEBI:29035"/>
    </cofactor>
    <text evidence="3">The Mn(2+) ion enhances activity.</text>
</comment>
<evidence type="ECO:0000256" key="1">
    <source>
        <dbReference type="ARBA" id="ARBA00006153"/>
    </source>
</evidence>
<feature type="binding site" evidence="3">
    <location>
        <position position="152"/>
    </location>
    <ligand>
        <name>Mn(2+)</name>
        <dbReference type="ChEBI" id="CHEBI:29035"/>
        <label>2</label>
    </ligand>
</feature>
<dbReference type="Gene3D" id="3.40.630.10">
    <property type="entry name" value="Zn peptidases"/>
    <property type="match status" value="1"/>
</dbReference>
<reference evidence="5 6" key="1">
    <citation type="journal article" date="2003" name="Mol. Microbiol.">
        <title>Genome-based analysis of virulence genes in a non-biofilm-forming Staphylococcus epidermidis strain (ATCC 12228).</title>
        <authorList>
            <person name="Zhang Y.Q."/>
            <person name="Ren S.X."/>
            <person name="Li H.L."/>
            <person name="Wang Y.X."/>
            <person name="Fu G."/>
            <person name="Yang J."/>
            <person name="Qin Z.Q."/>
            <person name="Miao Y.G."/>
            <person name="Wang W.Y."/>
            <person name="Chen R.S."/>
            <person name="Shen Y."/>
            <person name="Chen Z."/>
            <person name="Yuan Z.H."/>
            <person name="Zhao G.P."/>
            <person name="Qu D."/>
            <person name="Danchin A."/>
            <person name="Wen Y.M."/>
        </authorList>
    </citation>
    <scope>NUCLEOTIDE SEQUENCE [LARGE SCALE GENOMIC DNA]</scope>
    <source>
        <strain evidence="6">ATCC 12228 / FDA PCI 1200</strain>
    </source>
</reference>
<dbReference type="GO" id="GO:0016787">
    <property type="term" value="F:hydrolase activity"/>
    <property type="evidence" value="ECO:0007669"/>
    <property type="project" value="UniProtKB-KW"/>
</dbReference>
<dbReference type="InterPro" id="IPR017439">
    <property type="entry name" value="Amidohydrolase"/>
</dbReference>
<feature type="binding site" evidence="3">
    <location>
        <position position="128"/>
    </location>
    <ligand>
        <name>Mn(2+)</name>
        <dbReference type="ChEBI" id="CHEBI:29035"/>
        <label>2</label>
    </ligand>
</feature>
<dbReference type="HOGENOM" id="CLU_023257_1_1_9"/>
<evidence type="ECO:0000259" key="4">
    <source>
        <dbReference type="Pfam" id="PF07687"/>
    </source>
</evidence>
<accession>A0A0H2VHR4</accession>
<keyword evidence="3" id="KW-0479">Metal-binding</keyword>
<dbReference type="Proteomes" id="UP000001411">
    <property type="component" value="Chromosome"/>
</dbReference>
<evidence type="ECO:0000313" key="5">
    <source>
        <dbReference type="EMBL" id="AAO05547.1"/>
    </source>
</evidence>
<dbReference type="GO" id="GO:0046872">
    <property type="term" value="F:metal ion binding"/>
    <property type="evidence" value="ECO:0007669"/>
    <property type="project" value="UniProtKB-KW"/>
</dbReference>
<dbReference type="InterPro" id="IPR011650">
    <property type="entry name" value="Peptidase_M20_dimer"/>
</dbReference>
<dbReference type="PATRIC" id="fig|176280.10.peg.1865"/>
<dbReference type="RefSeq" id="WP_002456634.1">
    <property type="nucleotide sequence ID" value="NC_004461.1"/>
</dbReference>
<dbReference type="PANTHER" id="PTHR11014:SF63">
    <property type="entry name" value="METALLOPEPTIDASE, PUTATIVE (AFU_ORTHOLOGUE AFUA_6G09600)-RELATED"/>
    <property type="match status" value="1"/>
</dbReference>
<dbReference type="FunFam" id="3.30.70.360:FF:000014">
    <property type="entry name" value="N-acyl-L-amino acid amidohydrolase"/>
    <property type="match status" value="1"/>
</dbReference>
<evidence type="ECO:0000256" key="2">
    <source>
        <dbReference type="ARBA" id="ARBA00022801"/>
    </source>
</evidence>
<dbReference type="GeneID" id="50017991"/>
<keyword evidence="3" id="KW-0464">Manganese</keyword>
<feature type="binding site" evidence="3">
    <location>
        <position position="92"/>
    </location>
    <ligand>
        <name>Mn(2+)</name>
        <dbReference type="ChEBI" id="CHEBI:29035"/>
        <label>2</label>
    </ligand>
</feature>
<organism evidence="5 6">
    <name type="scientific">Staphylococcus epidermidis (strain ATCC 12228 / FDA PCI 1200)</name>
    <dbReference type="NCBI Taxonomy" id="176280"/>
    <lineage>
        <taxon>Bacteria</taxon>
        <taxon>Bacillati</taxon>
        <taxon>Bacillota</taxon>
        <taxon>Bacilli</taxon>
        <taxon>Bacillales</taxon>
        <taxon>Staphylococcaceae</taxon>
        <taxon>Staphylococcus</taxon>
    </lineage>
</organism>
<dbReference type="Gene3D" id="3.30.70.360">
    <property type="match status" value="1"/>
</dbReference>
<proteinExistence type="inferred from homology"/>
<comment type="similarity">
    <text evidence="1">Belongs to the peptidase M20 family.</text>
</comment>
<dbReference type="EMBL" id="AE015929">
    <property type="protein sequence ID" value="AAO05547.1"/>
    <property type="molecule type" value="Genomic_DNA"/>
</dbReference>
<keyword evidence="2 5" id="KW-0378">Hydrolase</keyword>
<dbReference type="InterPro" id="IPR002933">
    <property type="entry name" value="Peptidase_M20"/>
</dbReference>
<dbReference type="KEGG" id="sep:SE_1906"/>
<evidence type="ECO:0000256" key="3">
    <source>
        <dbReference type="PIRSR" id="PIRSR005962-1"/>
    </source>
</evidence>
<protein>
    <submittedName>
        <fullName evidence="5">Amino acid amidohydrolase</fullName>
    </submittedName>
</protein>
<dbReference type="Pfam" id="PF01546">
    <property type="entry name" value="Peptidase_M20"/>
    <property type="match status" value="1"/>
</dbReference>